<dbReference type="CDD" id="cd07377">
    <property type="entry name" value="WHTH_GntR"/>
    <property type="match status" value="1"/>
</dbReference>
<dbReference type="PANTHER" id="PTHR38445">
    <property type="entry name" value="HTH-TYPE TRANSCRIPTIONAL REPRESSOR YTRA"/>
    <property type="match status" value="1"/>
</dbReference>
<protein>
    <submittedName>
        <fullName evidence="5">GntR family transcriptional regulator</fullName>
    </submittedName>
</protein>
<name>A0A927GSB5_9BACL</name>
<dbReference type="PROSITE" id="PS50949">
    <property type="entry name" value="HTH_GNTR"/>
    <property type="match status" value="1"/>
</dbReference>
<dbReference type="Proteomes" id="UP000621560">
    <property type="component" value="Unassembled WGS sequence"/>
</dbReference>
<dbReference type="InterPro" id="IPR036388">
    <property type="entry name" value="WH-like_DNA-bd_sf"/>
</dbReference>
<reference evidence="5" key="1">
    <citation type="submission" date="2020-09" db="EMBL/GenBank/DDBJ databases">
        <title>A novel bacterium of genus Paenibacillus, isolated from South China Sea.</title>
        <authorList>
            <person name="Huang H."/>
            <person name="Mo K."/>
            <person name="Hu Y."/>
        </authorList>
    </citation>
    <scope>NUCLEOTIDE SEQUENCE</scope>
    <source>
        <strain evidence="5">IB182496</strain>
    </source>
</reference>
<dbReference type="InterPro" id="IPR000524">
    <property type="entry name" value="Tscrpt_reg_HTH_GntR"/>
</dbReference>
<evidence type="ECO:0000313" key="5">
    <source>
        <dbReference type="EMBL" id="MBD2845537.1"/>
    </source>
</evidence>
<keyword evidence="2" id="KW-0238">DNA-binding</keyword>
<feature type="domain" description="HTH gntR-type" evidence="4">
    <location>
        <begin position="11"/>
        <end position="79"/>
    </location>
</feature>
<accession>A0A927GSB5</accession>
<dbReference type="Gene3D" id="1.10.10.10">
    <property type="entry name" value="Winged helix-like DNA-binding domain superfamily/Winged helix DNA-binding domain"/>
    <property type="match status" value="1"/>
</dbReference>
<keyword evidence="1" id="KW-0805">Transcription regulation</keyword>
<dbReference type="SMART" id="SM00345">
    <property type="entry name" value="HTH_GNTR"/>
    <property type="match status" value="1"/>
</dbReference>
<organism evidence="5 6">
    <name type="scientific">Paenibacillus sabuli</name>
    <dbReference type="NCBI Taxonomy" id="2772509"/>
    <lineage>
        <taxon>Bacteria</taxon>
        <taxon>Bacillati</taxon>
        <taxon>Bacillota</taxon>
        <taxon>Bacilli</taxon>
        <taxon>Bacillales</taxon>
        <taxon>Paenibacillaceae</taxon>
        <taxon>Paenibacillus</taxon>
    </lineage>
</organism>
<dbReference type="Pfam" id="PF00392">
    <property type="entry name" value="GntR"/>
    <property type="match status" value="1"/>
</dbReference>
<evidence type="ECO:0000313" key="6">
    <source>
        <dbReference type="Proteomes" id="UP000621560"/>
    </source>
</evidence>
<proteinExistence type="predicted"/>
<dbReference type="PANTHER" id="PTHR38445:SF7">
    <property type="entry name" value="GNTR-FAMILY TRANSCRIPTIONAL REGULATOR"/>
    <property type="match status" value="1"/>
</dbReference>
<evidence type="ECO:0000259" key="4">
    <source>
        <dbReference type="PROSITE" id="PS50949"/>
    </source>
</evidence>
<dbReference type="SUPFAM" id="SSF46785">
    <property type="entry name" value="Winged helix' DNA-binding domain"/>
    <property type="match status" value="1"/>
</dbReference>
<dbReference type="AlphaFoldDB" id="A0A927GSB5"/>
<keyword evidence="3" id="KW-0804">Transcription</keyword>
<gene>
    <name evidence="5" type="ORF">IDH44_10080</name>
</gene>
<dbReference type="InterPro" id="IPR036390">
    <property type="entry name" value="WH_DNA-bd_sf"/>
</dbReference>
<evidence type="ECO:0000256" key="3">
    <source>
        <dbReference type="ARBA" id="ARBA00023163"/>
    </source>
</evidence>
<dbReference type="GO" id="GO:0003700">
    <property type="term" value="F:DNA-binding transcription factor activity"/>
    <property type="evidence" value="ECO:0007669"/>
    <property type="project" value="InterPro"/>
</dbReference>
<evidence type="ECO:0000256" key="1">
    <source>
        <dbReference type="ARBA" id="ARBA00023015"/>
    </source>
</evidence>
<keyword evidence="6" id="KW-1185">Reference proteome</keyword>
<comment type="caution">
    <text evidence="5">The sequence shown here is derived from an EMBL/GenBank/DDBJ whole genome shotgun (WGS) entry which is preliminary data.</text>
</comment>
<dbReference type="EMBL" id="JACXIZ010000016">
    <property type="protein sequence ID" value="MBD2845537.1"/>
    <property type="molecule type" value="Genomic_DNA"/>
</dbReference>
<dbReference type="GO" id="GO:0003677">
    <property type="term" value="F:DNA binding"/>
    <property type="evidence" value="ECO:0007669"/>
    <property type="project" value="UniProtKB-KW"/>
</dbReference>
<sequence length="155" mass="17192">MNVTLSNRSEKPIYQQLYEQIGAQILKGELESGYCLPPIRQAALELSVSVITVKKAWEALERGALIHTVTGKGCFVAAFTPEEMLRLRNDTVLKQMAIDATFYKSYGVTLEKLGRGDQPVIILSICPIQILFFCGSDLSVTSVLMLLNLYDTFGI</sequence>
<evidence type="ECO:0000256" key="2">
    <source>
        <dbReference type="ARBA" id="ARBA00023125"/>
    </source>
</evidence>